<dbReference type="PROSITE" id="PS50994">
    <property type="entry name" value="INTEGRASE"/>
    <property type="match status" value="1"/>
</dbReference>
<gene>
    <name evidence="3" type="primary">LOC113874287</name>
</gene>
<reference evidence="2" key="1">
    <citation type="journal article" date="2019" name="Toxins">
        <title>Detection of Abrin-Like and Prepropulchellin-Like Toxin Genes and Transcripts Using Whole Genome Sequencing and Full-Length Transcript Sequencing of Abrus precatorius.</title>
        <authorList>
            <person name="Hovde B.T."/>
            <person name="Daligault H.E."/>
            <person name="Hanschen E.R."/>
            <person name="Kunde Y.A."/>
            <person name="Johnson M.B."/>
            <person name="Starkenburg S.R."/>
            <person name="Johnson S.L."/>
        </authorList>
    </citation>
    <scope>NUCLEOTIDE SEQUENCE [LARGE SCALE GENOMIC DNA]</scope>
</reference>
<dbReference type="RefSeq" id="XP_027368325.1">
    <property type="nucleotide sequence ID" value="XM_027512524.1"/>
</dbReference>
<feature type="domain" description="Integrase catalytic" evidence="1">
    <location>
        <begin position="1"/>
        <end position="169"/>
    </location>
</feature>
<dbReference type="PANTHER" id="PTHR48475">
    <property type="entry name" value="RIBONUCLEASE H"/>
    <property type="match status" value="1"/>
</dbReference>
<dbReference type="SUPFAM" id="SSF53098">
    <property type="entry name" value="Ribonuclease H-like"/>
    <property type="match status" value="1"/>
</dbReference>
<organism evidence="2 3">
    <name type="scientific">Abrus precatorius</name>
    <name type="common">Indian licorice</name>
    <name type="synonym">Glycine abrus</name>
    <dbReference type="NCBI Taxonomy" id="3816"/>
    <lineage>
        <taxon>Eukaryota</taxon>
        <taxon>Viridiplantae</taxon>
        <taxon>Streptophyta</taxon>
        <taxon>Embryophyta</taxon>
        <taxon>Tracheophyta</taxon>
        <taxon>Spermatophyta</taxon>
        <taxon>Magnoliopsida</taxon>
        <taxon>eudicotyledons</taxon>
        <taxon>Gunneridae</taxon>
        <taxon>Pentapetalae</taxon>
        <taxon>rosids</taxon>
        <taxon>fabids</taxon>
        <taxon>Fabales</taxon>
        <taxon>Fabaceae</taxon>
        <taxon>Papilionoideae</taxon>
        <taxon>50 kb inversion clade</taxon>
        <taxon>NPAAA clade</taxon>
        <taxon>indigoferoid/millettioid clade</taxon>
        <taxon>Abreae</taxon>
        <taxon>Abrus</taxon>
    </lineage>
</organism>
<dbReference type="PANTHER" id="PTHR48475:SF2">
    <property type="entry name" value="RIBONUCLEASE H"/>
    <property type="match status" value="1"/>
</dbReference>
<dbReference type="InterPro" id="IPR036397">
    <property type="entry name" value="RNaseH_sf"/>
</dbReference>
<dbReference type="Gene3D" id="3.30.420.10">
    <property type="entry name" value="Ribonuclease H-like superfamily/Ribonuclease H"/>
    <property type="match status" value="1"/>
</dbReference>
<dbReference type="Proteomes" id="UP000694853">
    <property type="component" value="Unplaced"/>
</dbReference>
<dbReference type="Gene3D" id="6.10.20.110">
    <property type="match status" value="1"/>
</dbReference>
<proteinExistence type="predicted"/>
<dbReference type="AlphaFoldDB" id="A0A8B8MIC2"/>
<evidence type="ECO:0000313" key="2">
    <source>
        <dbReference type="Proteomes" id="UP000694853"/>
    </source>
</evidence>
<dbReference type="InterPro" id="IPR001584">
    <property type="entry name" value="Integrase_cat-core"/>
</dbReference>
<evidence type="ECO:0000313" key="3">
    <source>
        <dbReference type="RefSeq" id="XP_027368325.1"/>
    </source>
</evidence>
<reference evidence="3" key="2">
    <citation type="submission" date="2025-08" db="UniProtKB">
        <authorList>
            <consortium name="RefSeq"/>
        </authorList>
    </citation>
    <scope>IDENTIFICATION</scope>
    <source>
        <tissue evidence="3">Young leaves</tissue>
    </source>
</reference>
<dbReference type="OrthoDB" id="1934939at2759"/>
<keyword evidence="2" id="KW-1185">Reference proteome</keyword>
<evidence type="ECO:0000259" key="1">
    <source>
        <dbReference type="PROSITE" id="PS50994"/>
    </source>
</evidence>
<dbReference type="GO" id="GO:0015074">
    <property type="term" value="P:DNA integration"/>
    <property type="evidence" value="ECO:0007669"/>
    <property type="project" value="InterPro"/>
</dbReference>
<protein>
    <submittedName>
        <fullName evidence="3">Uncharacterized protein LOC113874287</fullName>
    </submittedName>
</protein>
<dbReference type="GeneID" id="113874287"/>
<dbReference type="KEGG" id="aprc:113874287"/>
<dbReference type="GO" id="GO:0003676">
    <property type="term" value="F:nucleic acid binding"/>
    <property type="evidence" value="ECO:0007669"/>
    <property type="project" value="InterPro"/>
</dbReference>
<sequence length="219" mass="25253">MPQNWMTPIIQYLTYKILPNDQASAKKVRMQAAKYILLGNELYKREISTPMLKCLDEDQASYVIRKIHEDNGLQFTDCRFNEFLEGLHIKHRVTSVEHPQTNVQAEAANKVILHELRRRLGSAKGEWVKRLPEILWAQCTPQTATKETPFRLTYGTDAMVPVEIGEPLFQRQNFQESTNDESLAVNLDLLEEVRGQAAIVAEASKRIMSRKFNSKIKPR</sequence>
<accession>A0A8B8MIC2</accession>
<dbReference type="InterPro" id="IPR012337">
    <property type="entry name" value="RNaseH-like_sf"/>
</dbReference>
<name>A0A8B8MIC2_ABRPR</name>